<evidence type="ECO:0000313" key="2">
    <source>
        <dbReference type="EMBL" id="KAF6748112.1"/>
    </source>
</evidence>
<comment type="caution">
    <text evidence="2">The sequence shown here is derived from an EMBL/GenBank/DDBJ whole genome shotgun (WGS) entry which is preliminary data.</text>
</comment>
<evidence type="ECO:0000256" key="1">
    <source>
        <dbReference type="SAM" id="MobiDB-lite"/>
    </source>
</evidence>
<protein>
    <submittedName>
        <fullName evidence="2">Uncharacterized protein</fullName>
    </submittedName>
</protein>
<dbReference type="Proteomes" id="UP000521943">
    <property type="component" value="Unassembled WGS sequence"/>
</dbReference>
<feature type="region of interest" description="Disordered" evidence="1">
    <location>
        <begin position="142"/>
        <end position="189"/>
    </location>
</feature>
<sequence>MLSDLRLSQSALPCMSKNHTHGCFINSSLGSGDRLVSAEQRLTQNGRVPLERARFINACPHIRGSLNAIDAGRQKRSKMPIYHYIDVRSKSEVQRQPVSWGDEFWIGDFQPTLFRNARMHRIRRTLLSKLSQLTITRWIGDPADSSAPPIKRRRRALASREEGTSTSTLRKEEGGYMGTGEERHTNKFGLDSKSSSGLWRFCERAHRAGGRTKMRTSSKQEKRCQRRIGRRNVGGTTAKREWRVGFFERNLALRGDLSGAWVQRDEGGGEETILLRADSSRRPSSPINTLPEITIYVRTREGIGLVSIARN</sequence>
<dbReference type="AlphaFoldDB" id="A0A8H6M1D4"/>
<evidence type="ECO:0000313" key="3">
    <source>
        <dbReference type="Proteomes" id="UP000521943"/>
    </source>
</evidence>
<gene>
    <name evidence="2" type="ORF">DFP72DRAFT_853769</name>
</gene>
<proteinExistence type="predicted"/>
<feature type="compositionally biased region" description="Basic and acidic residues" evidence="1">
    <location>
        <begin position="158"/>
        <end position="185"/>
    </location>
</feature>
<organism evidence="2 3">
    <name type="scientific">Ephemerocybe angulata</name>
    <dbReference type="NCBI Taxonomy" id="980116"/>
    <lineage>
        <taxon>Eukaryota</taxon>
        <taxon>Fungi</taxon>
        <taxon>Dikarya</taxon>
        <taxon>Basidiomycota</taxon>
        <taxon>Agaricomycotina</taxon>
        <taxon>Agaricomycetes</taxon>
        <taxon>Agaricomycetidae</taxon>
        <taxon>Agaricales</taxon>
        <taxon>Agaricineae</taxon>
        <taxon>Psathyrellaceae</taxon>
        <taxon>Ephemerocybe</taxon>
    </lineage>
</organism>
<accession>A0A8H6M1D4</accession>
<dbReference type="EMBL" id="JACGCI010000074">
    <property type="protein sequence ID" value="KAF6748112.1"/>
    <property type="molecule type" value="Genomic_DNA"/>
</dbReference>
<keyword evidence="3" id="KW-1185">Reference proteome</keyword>
<reference evidence="2 3" key="1">
    <citation type="submission" date="2020-07" db="EMBL/GenBank/DDBJ databases">
        <title>Comparative genomics of pyrophilous fungi reveals a link between fire events and developmental genes.</title>
        <authorList>
            <consortium name="DOE Joint Genome Institute"/>
            <person name="Steindorff A.S."/>
            <person name="Carver A."/>
            <person name="Calhoun S."/>
            <person name="Stillman K."/>
            <person name="Liu H."/>
            <person name="Lipzen A."/>
            <person name="Pangilinan J."/>
            <person name="Labutti K."/>
            <person name="Bruns T.D."/>
            <person name="Grigoriev I.V."/>
        </authorList>
    </citation>
    <scope>NUCLEOTIDE SEQUENCE [LARGE SCALE GENOMIC DNA]</scope>
    <source>
        <strain evidence="2 3">CBS 144469</strain>
    </source>
</reference>
<name>A0A8H6M1D4_9AGAR</name>